<proteinExistence type="inferred from homology"/>
<evidence type="ECO:0000256" key="4">
    <source>
        <dbReference type="ARBA" id="ARBA00022741"/>
    </source>
</evidence>
<dbReference type="GO" id="GO:0005524">
    <property type="term" value="F:ATP binding"/>
    <property type="evidence" value="ECO:0007669"/>
    <property type="project" value="UniProtKB-KW"/>
</dbReference>
<keyword evidence="3" id="KW-0812">Transmembrane</keyword>
<dbReference type="PANTHER" id="PTHR23070">
    <property type="entry name" value="BCS1 AAA-TYPE ATPASE"/>
    <property type="match status" value="1"/>
</dbReference>
<dbReference type="Pfam" id="PF08740">
    <property type="entry name" value="BCS1_N"/>
    <property type="match status" value="1"/>
</dbReference>
<dbReference type="SMART" id="SM00382">
    <property type="entry name" value="AAA"/>
    <property type="match status" value="1"/>
</dbReference>
<dbReference type="SUPFAM" id="SSF52540">
    <property type="entry name" value="P-loop containing nucleoside triphosphate hydrolases"/>
    <property type="match status" value="1"/>
</dbReference>
<organism evidence="15 16">
    <name type="scientific">Hyaloscypha variabilis (strain UAMH 11265 / GT02V1 / F)</name>
    <name type="common">Meliniomyces variabilis</name>
    <dbReference type="NCBI Taxonomy" id="1149755"/>
    <lineage>
        <taxon>Eukaryota</taxon>
        <taxon>Fungi</taxon>
        <taxon>Dikarya</taxon>
        <taxon>Ascomycota</taxon>
        <taxon>Pezizomycotina</taxon>
        <taxon>Leotiomycetes</taxon>
        <taxon>Helotiales</taxon>
        <taxon>Hyaloscyphaceae</taxon>
        <taxon>Hyaloscypha</taxon>
        <taxon>Hyaloscypha variabilis</taxon>
    </lineage>
</organism>
<feature type="compositionally biased region" description="Polar residues" evidence="12">
    <location>
        <begin position="489"/>
        <end position="500"/>
    </location>
</feature>
<name>A0A2J6QTT3_HYAVF</name>
<feature type="domain" description="BCS1 N-terminal" evidence="14">
    <location>
        <begin position="29"/>
        <end position="208"/>
    </location>
</feature>
<evidence type="ECO:0000256" key="8">
    <source>
        <dbReference type="ARBA" id="ARBA00022989"/>
    </source>
</evidence>
<reference evidence="15 16" key="1">
    <citation type="submission" date="2016-04" db="EMBL/GenBank/DDBJ databases">
        <title>A degradative enzymes factory behind the ericoid mycorrhizal symbiosis.</title>
        <authorList>
            <consortium name="DOE Joint Genome Institute"/>
            <person name="Martino E."/>
            <person name="Morin E."/>
            <person name="Grelet G."/>
            <person name="Kuo A."/>
            <person name="Kohler A."/>
            <person name="Daghino S."/>
            <person name="Barry K."/>
            <person name="Choi C."/>
            <person name="Cichocki N."/>
            <person name="Clum A."/>
            <person name="Copeland A."/>
            <person name="Hainaut M."/>
            <person name="Haridas S."/>
            <person name="Labutti K."/>
            <person name="Lindquist E."/>
            <person name="Lipzen A."/>
            <person name="Khouja H.-R."/>
            <person name="Murat C."/>
            <person name="Ohm R."/>
            <person name="Olson A."/>
            <person name="Spatafora J."/>
            <person name="Veneault-Fourrey C."/>
            <person name="Henrissat B."/>
            <person name="Grigoriev I."/>
            <person name="Martin F."/>
            <person name="Perotto S."/>
        </authorList>
    </citation>
    <scope>NUCLEOTIDE SEQUENCE [LARGE SCALE GENOMIC DNA]</scope>
    <source>
        <strain evidence="15 16">F</strain>
    </source>
</reference>
<dbReference type="GO" id="GO:0005743">
    <property type="term" value="C:mitochondrial inner membrane"/>
    <property type="evidence" value="ECO:0007669"/>
    <property type="project" value="UniProtKB-SubCell"/>
</dbReference>
<dbReference type="GO" id="GO:0016887">
    <property type="term" value="F:ATP hydrolysis activity"/>
    <property type="evidence" value="ECO:0007669"/>
    <property type="project" value="InterPro"/>
</dbReference>
<keyword evidence="7" id="KW-0067">ATP-binding</keyword>
<keyword evidence="9" id="KW-0496">Mitochondrion</keyword>
<keyword evidence="4" id="KW-0547">Nucleotide-binding</keyword>
<dbReference type="CDD" id="cd19510">
    <property type="entry name" value="RecA-like_BCS1"/>
    <property type="match status" value="1"/>
</dbReference>
<feature type="domain" description="AAA+ ATPase" evidence="13">
    <location>
        <begin position="239"/>
        <end position="371"/>
    </location>
</feature>
<dbReference type="Pfam" id="PF25426">
    <property type="entry name" value="AAA_lid_BCS1"/>
    <property type="match status" value="1"/>
</dbReference>
<evidence type="ECO:0000313" key="15">
    <source>
        <dbReference type="EMBL" id="PMD29674.1"/>
    </source>
</evidence>
<comment type="catalytic activity">
    <reaction evidence="11">
        <text>ATP + H2O = ADP + phosphate + H(+)</text>
        <dbReference type="Rhea" id="RHEA:13065"/>
        <dbReference type="ChEBI" id="CHEBI:15377"/>
        <dbReference type="ChEBI" id="CHEBI:15378"/>
        <dbReference type="ChEBI" id="CHEBI:30616"/>
        <dbReference type="ChEBI" id="CHEBI:43474"/>
        <dbReference type="ChEBI" id="CHEBI:456216"/>
    </reaction>
    <physiologicalReaction direction="left-to-right" evidence="11">
        <dbReference type="Rhea" id="RHEA:13066"/>
    </physiologicalReaction>
</comment>
<evidence type="ECO:0000259" key="13">
    <source>
        <dbReference type="SMART" id="SM00382"/>
    </source>
</evidence>
<sequence length="691" mass="76602">MSNPPPPRSFLPLDSLFDNPLFAGGLGLAGLGAAAALGRRWVIKGASLIKQRLLVDLEISKQDESYQWILAWLSLPRPQETGFITSRLTRIHHISMKTRVQKTANGSLPPVKFHAQSGYGKHIIRYKNAFIQIDRAKQASHNHTTGEPHETVTLTTLYAHRNIFEDIFEEALYLERAAQSGKTVMWSSKGTDWVQFGDARRKRPLESVILDQGIKERIVHDVKDFLGRQEWYVNRGIPYRRGYLLYGPPGSGKSSFIQALAGELDFGVAIINLSERGITDDKLAHLLTKLPPRTILLLEDADAAFMNRRQAESDGYNGATVTFSGLLNALDGVAAGEERIAFLTTNHIDRLDEALIRPGRVDMTVRIGWATRHQASEMWDRFYGDIDVQSEGRTLFLERLEQLRLIPNEEGAWKEGARRQTSTAAIQGLFITNKDNMAGAVEMAEGLIPRIYEPEANNVRVGVYINDTTVQIRNSSPKADVRGSAGTFDDQTVQSRCNQRGRSHHDESEWNSYGSRARVSSLRSSTSSEVTPRTLDHEYEPQHTSFLIPLIFTALICHFFCLISLELTLSITTTNINLEMSSADDQYEAQNDAVSGDVPAGDAQDNDYVSRPGQKDGPIPVQSDNTAIEDPIDGATADSDEQLARDDNEAIDESNIIDGRTRGAKPSGGYREPGDEEGLPGPEDGTSSGRQ</sequence>
<accession>A0A2J6QTT3</accession>
<feature type="region of interest" description="Disordered" evidence="12">
    <location>
        <begin position="475"/>
        <end position="535"/>
    </location>
</feature>
<evidence type="ECO:0000256" key="12">
    <source>
        <dbReference type="SAM" id="MobiDB-lite"/>
    </source>
</evidence>
<dbReference type="InterPro" id="IPR014851">
    <property type="entry name" value="BCS1_N"/>
</dbReference>
<evidence type="ECO:0000256" key="11">
    <source>
        <dbReference type="ARBA" id="ARBA00048778"/>
    </source>
</evidence>
<dbReference type="OrthoDB" id="10251412at2759"/>
<dbReference type="FunFam" id="3.40.50.300:FF:000768">
    <property type="entry name" value="Probable mitochondrial chaperone bcs1"/>
    <property type="match status" value="1"/>
</dbReference>
<evidence type="ECO:0000256" key="9">
    <source>
        <dbReference type="ARBA" id="ARBA00023128"/>
    </source>
</evidence>
<dbReference type="EMBL" id="KZ613972">
    <property type="protein sequence ID" value="PMD29674.1"/>
    <property type="molecule type" value="Genomic_DNA"/>
</dbReference>
<feature type="compositionally biased region" description="Low complexity" evidence="12">
    <location>
        <begin position="515"/>
        <end position="528"/>
    </location>
</feature>
<dbReference type="GO" id="GO:0034551">
    <property type="term" value="P:mitochondrial respiratory chain complex III assembly"/>
    <property type="evidence" value="ECO:0007669"/>
    <property type="project" value="UniProtKB-ARBA"/>
</dbReference>
<keyword evidence="5" id="KW-0999">Mitochondrion inner membrane</keyword>
<dbReference type="Gene3D" id="3.40.50.300">
    <property type="entry name" value="P-loop containing nucleotide triphosphate hydrolases"/>
    <property type="match status" value="1"/>
</dbReference>
<evidence type="ECO:0000256" key="10">
    <source>
        <dbReference type="ARBA" id="ARBA00023136"/>
    </source>
</evidence>
<dbReference type="InterPro" id="IPR057495">
    <property type="entry name" value="AAA_lid_BCS1"/>
</dbReference>
<dbReference type="STRING" id="1149755.A0A2J6QTT3"/>
<dbReference type="InterPro" id="IPR027417">
    <property type="entry name" value="P-loop_NTPase"/>
</dbReference>
<dbReference type="InterPro" id="IPR050747">
    <property type="entry name" value="Mitochondrial_chaperone_BCS1"/>
</dbReference>
<dbReference type="AlphaFoldDB" id="A0A2J6QTT3"/>
<feature type="region of interest" description="Disordered" evidence="12">
    <location>
        <begin position="593"/>
        <end position="691"/>
    </location>
</feature>
<dbReference type="Pfam" id="PF00004">
    <property type="entry name" value="AAA"/>
    <property type="match status" value="1"/>
</dbReference>
<evidence type="ECO:0000256" key="5">
    <source>
        <dbReference type="ARBA" id="ARBA00022792"/>
    </source>
</evidence>
<gene>
    <name evidence="15" type="ORF">L207DRAFT_574066</name>
</gene>
<keyword evidence="8" id="KW-1133">Transmembrane helix</keyword>
<evidence type="ECO:0000313" key="16">
    <source>
        <dbReference type="Proteomes" id="UP000235786"/>
    </source>
</evidence>
<dbReference type="Proteomes" id="UP000235786">
    <property type="component" value="Unassembled WGS sequence"/>
</dbReference>
<comment type="subcellular location">
    <subcellularLocation>
        <location evidence="1">Mitochondrion inner membrane</location>
        <topology evidence="1">Single-pass membrane protein</topology>
    </subcellularLocation>
</comment>
<comment type="similarity">
    <text evidence="2">Belongs to the AAA ATPase family. BCS1 subfamily.</text>
</comment>
<dbReference type="InterPro" id="IPR003959">
    <property type="entry name" value="ATPase_AAA_core"/>
</dbReference>
<dbReference type="SMART" id="SM01024">
    <property type="entry name" value="BCS1_N"/>
    <property type="match status" value="1"/>
</dbReference>
<evidence type="ECO:0000259" key="14">
    <source>
        <dbReference type="SMART" id="SM01024"/>
    </source>
</evidence>
<keyword evidence="16" id="KW-1185">Reference proteome</keyword>
<evidence type="ECO:0000256" key="3">
    <source>
        <dbReference type="ARBA" id="ARBA00022692"/>
    </source>
</evidence>
<keyword evidence="10" id="KW-0472">Membrane</keyword>
<evidence type="ECO:0000256" key="1">
    <source>
        <dbReference type="ARBA" id="ARBA00004434"/>
    </source>
</evidence>
<protein>
    <recommendedName>
        <fullName evidence="17">Mitochondrial chaperone BCS1</fullName>
    </recommendedName>
</protein>
<dbReference type="InterPro" id="IPR003593">
    <property type="entry name" value="AAA+_ATPase"/>
</dbReference>
<evidence type="ECO:0008006" key="17">
    <source>
        <dbReference type="Google" id="ProtNLM"/>
    </source>
</evidence>
<keyword evidence="6" id="KW-0378">Hydrolase</keyword>
<evidence type="ECO:0000256" key="2">
    <source>
        <dbReference type="ARBA" id="ARBA00007448"/>
    </source>
</evidence>
<evidence type="ECO:0000256" key="6">
    <source>
        <dbReference type="ARBA" id="ARBA00022801"/>
    </source>
</evidence>
<evidence type="ECO:0000256" key="7">
    <source>
        <dbReference type="ARBA" id="ARBA00022840"/>
    </source>
</evidence>